<proteinExistence type="predicted"/>
<keyword evidence="1" id="KW-0812">Transmembrane</keyword>
<dbReference type="RefSeq" id="WP_364819309.1">
    <property type="nucleotide sequence ID" value="NZ_JBFAYM010000002.1"/>
</dbReference>
<keyword evidence="1" id="KW-0472">Membrane</keyword>
<name>A0ABW7WU46_9NOCA</name>
<feature type="transmembrane region" description="Helical" evidence="1">
    <location>
        <begin position="65"/>
        <end position="91"/>
    </location>
</feature>
<evidence type="ECO:0000313" key="3">
    <source>
        <dbReference type="Proteomes" id="UP001611415"/>
    </source>
</evidence>
<feature type="transmembrane region" description="Helical" evidence="1">
    <location>
        <begin position="98"/>
        <end position="115"/>
    </location>
</feature>
<dbReference type="EMBL" id="JBIRYO010000002">
    <property type="protein sequence ID" value="MFI2472370.1"/>
    <property type="molecule type" value="Genomic_DNA"/>
</dbReference>
<evidence type="ECO:0000256" key="1">
    <source>
        <dbReference type="SAM" id="Phobius"/>
    </source>
</evidence>
<feature type="transmembrane region" description="Helical" evidence="1">
    <location>
        <begin position="127"/>
        <end position="146"/>
    </location>
</feature>
<sequence length="230" mass="25020">MSDLALLLAVLADLCMLITGFYYGVKFLRGRSNFLLALEWLVIGVSGANVVLLAATGVAHSSLSYHLMVFFDAFSRSFGMTLLIVLGMLAVTHRYRPSWLVEAAAIAAGVAVGLNRALDPRPVESGWAIFYLVVNLAVALFMFSVAARLWRIGDRRNAAWVSVATALGAFVAVIYDYFPIPGDDGDHTLFYILAMSVWALMLVTYYHGYRALEAAQDRAAETTAGALSPQ</sequence>
<evidence type="ECO:0008006" key="4">
    <source>
        <dbReference type="Google" id="ProtNLM"/>
    </source>
</evidence>
<keyword evidence="3" id="KW-1185">Reference proteome</keyword>
<feature type="transmembrane region" description="Helical" evidence="1">
    <location>
        <begin position="190"/>
        <end position="208"/>
    </location>
</feature>
<gene>
    <name evidence="2" type="ORF">ACH49W_03240</name>
</gene>
<accession>A0ABW7WU46</accession>
<protein>
    <recommendedName>
        <fullName evidence="4">Transporter</fullName>
    </recommendedName>
</protein>
<dbReference type="Proteomes" id="UP001611415">
    <property type="component" value="Unassembled WGS sequence"/>
</dbReference>
<reference evidence="2 3" key="1">
    <citation type="submission" date="2024-10" db="EMBL/GenBank/DDBJ databases">
        <title>The Natural Products Discovery Center: Release of the First 8490 Sequenced Strains for Exploring Actinobacteria Biosynthetic Diversity.</title>
        <authorList>
            <person name="Kalkreuter E."/>
            <person name="Kautsar S.A."/>
            <person name="Yang D."/>
            <person name="Bader C.D."/>
            <person name="Teijaro C.N."/>
            <person name="Fluegel L."/>
            <person name="Davis C.M."/>
            <person name="Simpson J.R."/>
            <person name="Lauterbach L."/>
            <person name="Steele A.D."/>
            <person name="Gui C."/>
            <person name="Meng S."/>
            <person name="Li G."/>
            <person name="Viehrig K."/>
            <person name="Ye F."/>
            <person name="Su P."/>
            <person name="Kiefer A.F."/>
            <person name="Nichols A."/>
            <person name="Cepeda A.J."/>
            <person name="Yan W."/>
            <person name="Fan B."/>
            <person name="Jiang Y."/>
            <person name="Adhikari A."/>
            <person name="Zheng C.-J."/>
            <person name="Schuster L."/>
            <person name="Cowan T.M."/>
            <person name="Smanski M.J."/>
            <person name="Chevrette M.G."/>
            <person name="De Carvalho L.P.S."/>
            <person name="Shen B."/>
        </authorList>
    </citation>
    <scope>NUCLEOTIDE SEQUENCE [LARGE SCALE GENOMIC DNA]</scope>
    <source>
        <strain evidence="2 3">NPDC019275</strain>
    </source>
</reference>
<comment type="caution">
    <text evidence="2">The sequence shown here is derived from an EMBL/GenBank/DDBJ whole genome shotgun (WGS) entry which is preliminary data.</text>
</comment>
<feature type="transmembrane region" description="Helical" evidence="1">
    <location>
        <begin position="158"/>
        <end position="178"/>
    </location>
</feature>
<evidence type="ECO:0000313" key="2">
    <source>
        <dbReference type="EMBL" id="MFI2472370.1"/>
    </source>
</evidence>
<keyword evidence="1" id="KW-1133">Transmembrane helix</keyword>
<feature type="transmembrane region" description="Helical" evidence="1">
    <location>
        <begin position="6"/>
        <end position="25"/>
    </location>
</feature>
<feature type="transmembrane region" description="Helical" evidence="1">
    <location>
        <begin position="37"/>
        <end position="59"/>
    </location>
</feature>
<organism evidence="2 3">
    <name type="scientific">Nocardia xishanensis</name>
    <dbReference type="NCBI Taxonomy" id="238964"/>
    <lineage>
        <taxon>Bacteria</taxon>
        <taxon>Bacillati</taxon>
        <taxon>Actinomycetota</taxon>
        <taxon>Actinomycetes</taxon>
        <taxon>Mycobacteriales</taxon>
        <taxon>Nocardiaceae</taxon>
        <taxon>Nocardia</taxon>
    </lineage>
</organism>